<dbReference type="InterPro" id="IPR009094">
    <property type="entry name" value="DiS-bond_isomerase_DsbC/G_N_sf"/>
</dbReference>
<proteinExistence type="inferred from homology"/>
<keyword evidence="5" id="KW-1015">Disulfide bond</keyword>
<dbReference type="InterPro" id="IPR012336">
    <property type="entry name" value="Thioredoxin-like_fold"/>
</dbReference>
<dbReference type="Gene3D" id="3.10.450.70">
    <property type="entry name" value="Disulphide bond isomerase, DsbC/G, N-terminal"/>
    <property type="match status" value="1"/>
</dbReference>
<dbReference type="Pfam" id="PF13098">
    <property type="entry name" value="Thioredoxin_2"/>
    <property type="match status" value="1"/>
</dbReference>
<dbReference type="InterPro" id="IPR051470">
    <property type="entry name" value="Thiol:disulfide_interchange"/>
</dbReference>
<evidence type="ECO:0000259" key="8">
    <source>
        <dbReference type="Pfam" id="PF10411"/>
    </source>
</evidence>
<evidence type="ECO:0000313" key="10">
    <source>
        <dbReference type="EMBL" id="TMW10497.1"/>
    </source>
</evidence>
<dbReference type="CDD" id="cd03020">
    <property type="entry name" value="DsbA_DsbC_DsbG"/>
    <property type="match status" value="1"/>
</dbReference>
<dbReference type="Pfam" id="PF10411">
    <property type="entry name" value="DsbC_N"/>
    <property type="match status" value="1"/>
</dbReference>
<dbReference type="InterPro" id="IPR033954">
    <property type="entry name" value="DiS-bond_Isoase_DsbC/G"/>
</dbReference>
<accession>A0ABY2XH71</accession>
<comment type="similarity">
    <text evidence="2 7">Belongs to the thioredoxin family. DsbC subfamily.</text>
</comment>
<keyword evidence="4 7" id="KW-0574">Periplasm</keyword>
<evidence type="ECO:0000256" key="5">
    <source>
        <dbReference type="ARBA" id="ARBA00023157"/>
    </source>
</evidence>
<organism evidence="10 11">
    <name type="scientific">Alloalcanivorax gelatiniphagus</name>
    <dbReference type="NCBI Taxonomy" id="1194167"/>
    <lineage>
        <taxon>Bacteria</taxon>
        <taxon>Pseudomonadati</taxon>
        <taxon>Pseudomonadota</taxon>
        <taxon>Gammaproteobacteria</taxon>
        <taxon>Oceanospirillales</taxon>
        <taxon>Alcanivoracaceae</taxon>
        <taxon>Alloalcanivorax</taxon>
    </lineage>
</organism>
<dbReference type="Gene3D" id="3.40.30.10">
    <property type="entry name" value="Glutaredoxin"/>
    <property type="match status" value="1"/>
</dbReference>
<gene>
    <name evidence="10" type="primary">dsbC</name>
    <name evidence="10" type="ORF">FGS76_18345</name>
</gene>
<dbReference type="SUPFAM" id="SSF54423">
    <property type="entry name" value="DsbC/DsbG N-terminal domain-like"/>
    <property type="match status" value="1"/>
</dbReference>
<keyword evidence="3 7" id="KW-0732">Signal</keyword>
<evidence type="ECO:0000313" key="11">
    <source>
        <dbReference type="Proteomes" id="UP000739180"/>
    </source>
</evidence>
<evidence type="ECO:0000256" key="4">
    <source>
        <dbReference type="ARBA" id="ARBA00022764"/>
    </source>
</evidence>
<dbReference type="RefSeq" id="WP_138774105.1">
    <property type="nucleotide sequence ID" value="NZ_JBHSSX010000090.1"/>
</dbReference>
<protein>
    <recommendedName>
        <fullName evidence="7">Thiol:disulfide interchange protein</fullName>
    </recommendedName>
</protein>
<dbReference type="SUPFAM" id="SSF52833">
    <property type="entry name" value="Thioredoxin-like"/>
    <property type="match status" value="1"/>
</dbReference>
<dbReference type="EMBL" id="VCQT01000046">
    <property type="protein sequence ID" value="TMW10497.1"/>
    <property type="molecule type" value="Genomic_DNA"/>
</dbReference>
<comment type="subcellular location">
    <subcellularLocation>
        <location evidence="1 7">Periplasm</location>
    </subcellularLocation>
</comment>
<dbReference type="PANTHER" id="PTHR35272">
    <property type="entry name" value="THIOL:DISULFIDE INTERCHANGE PROTEIN DSBC-RELATED"/>
    <property type="match status" value="1"/>
</dbReference>
<evidence type="ECO:0000259" key="9">
    <source>
        <dbReference type="Pfam" id="PF13098"/>
    </source>
</evidence>
<keyword evidence="11" id="KW-1185">Reference proteome</keyword>
<dbReference type="PANTHER" id="PTHR35272:SF3">
    <property type="entry name" value="THIOL:DISULFIDE INTERCHANGE PROTEIN DSBC"/>
    <property type="match status" value="1"/>
</dbReference>
<evidence type="ECO:0000256" key="3">
    <source>
        <dbReference type="ARBA" id="ARBA00022729"/>
    </source>
</evidence>
<evidence type="ECO:0000256" key="6">
    <source>
        <dbReference type="ARBA" id="ARBA00023284"/>
    </source>
</evidence>
<evidence type="ECO:0000256" key="1">
    <source>
        <dbReference type="ARBA" id="ARBA00004418"/>
    </source>
</evidence>
<comment type="caution">
    <text evidence="10">The sequence shown here is derived from an EMBL/GenBank/DDBJ whole genome shotgun (WGS) entry which is preliminary data.</text>
</comment>
<feature type="domain" description="Disulphide bond isomerase DsbC/G N-terminal" evidence="8">
    <location>
        <begin position="18"/>
        <end position="86"/>
    </location>
</feature>
<keyword evidence="10" id="KW-0413">Isomerase</keyword>
<sequence length="241" mass="26486">MRIFLLLFIGGFAGLALADDNAEIIRKSMERSQLGAKIEFIKPSKMPGLYTVGLEGGRVLYASADGGFFLHGRLYQATDGGTINLTDQQEREGIARSIAGLDESDMIVFPADDEKAVVTVFTDTTCPFCHKLHEEMEDLNEAGITVRYLAYPRQGLKSDAFDTMVAVWCSKDRRKEFSRAMDDNRIKAPACDNPVKQQYLLGQQIGLQGTPTLIFEDGSVVSGYQPVSVISKMVESLKDGG</sequence>
<dbReference type="GO" id="GO:0003756">
    <property type="term" value="F:protein disulfide isomerase activity"/>
    <property type="evidence" value="ECO:0007669"/>
    <property type="project" value="UniProtKB-EC"/>
</dbReference>
<reference evidence="10 11" key="1">
    <citation type="submission" date="2019-05" db="EMBL/GenBank/DDBJ databases">
        <title>Genome of Alcanivorax gelatiniphagus, an oil degrading marine bacteria.</title>
        <authorList>
            <person name="Kwon K.K."/>
        </authorList>
    </citation>
    <scope>NUCLEOTIDE SEQUENCE [LARGE SCALE GENOMIC DNA]</scope>
    <source>
        <strain evidence="10 11">MEBiC 08158</strain>
    </source>
</reference>
<dbReference type="InterPro" id="IPR018950">
    <property type="entry name" value="DiS-bond_isomerase_DsbC/G_N"/>
</dbReference>
<name>A0ABY2XH71_9GAMM</name>
<keyword evidence="6 7" id="KW-0676">Redox-active center</keyword>
<evidence type="ECO:0000256" key="7">
    <source>
        <dbReference type="RuleBase" id="RU364038"/>
    </source>
</evidence>
<comment type="function">
    <text evidence="7">Required for disulfide bond formation in some periplasmic proteins. Acts by transferring its disulfide bond to other proteins and is reduced in the process.</text>
</comment>
<dbReference type="Proteomes" id="UP000739180">
    <property type="component" value="Unassembled WGS sequence"/>
</dbReference>
<feature type="domain" description="Thioredoxin-like fold" evidence="9">
    <location>
        <begin position="112"/>
        <end position="232"/>
    </location>
</feature>
<evidence type="ECO:0000256" key="2">
    <source>
        <dbReference type="ARBA" id="ARBA00009813"/>
    </source>
</evidence>
<dbReference type="NCBIfam" id="NF008129">
    <property type="entry name" value="PRK10877.1"/>
    <property type="match status" value="1"/>
</dbReference>
<dbReference type="InterPro" id="IPR036249">
    <property type="entry name" value="Thioredoxin-like_sf"/>
</dbReference>